<dbReference type="Proteomes" id="UP000195402">
    <property type="component" value="Unassembled WGS sequence"/>
</dbReference>
<dbReference type="SUPFAM" id="SSF111388">
    <property type="entry name" value="Pollen allergen ole e 6"/>
    <property type="match status" value="1"/>
</dbReference>
<evidence type="ECO:0000313" key="3">
    <source>
        <dbReference type="Proteomes" id="UP000195402"/>
    </source>
</evidence>
<gene>
    <name evidence="2" type="ORF">BVC80_8787g3</name>
</gene>
<dbReference type="InterPro" id="IPR036466">
    <property type="entry name" value="Pollen_allergen_ole-e-6_sf"/>
</dbReference>
<protein>
    <recommendedName>
        <fullName evidence="4">Pollen allergen ole e 6</fullName>
    </recommendedName>
</protein>
<name>A0A200PVA4_MACCD</name>
<dbReference type="EMBL" id="MVGT01003963">
    <property type="protein sequence ID" value="OVA02139.1"/>
    <property type="molecule type" value="Genomic_DNA"/>
</dbReference>
<evidence type="ECO:0008006" key="4">
    <source>
        <dbReference type="Google" id="ProtNLM"/>
    </source>
</evidence>
<dbReference type="OrthoDB" id="1888763at2759"/>
<comment type="caution">
    <text evidence="2">The sequence shown here is derived from an EMBL/GenBank/DDBJ whole genome shotgun (WGS) entry which is preliminary data.</text>
</comment>
<feature type="chain" id="PRO_5011967468" description="Pollen allergen ole e 6" evidence="1">
    <location>
        <begin position="30"/>
        <end position="107"/>
    </location>
</feature>
<accession>A0A200PVA4</accession>
<evidence type="ECO:0000313" key="2">
    <source>
        <dbReference type="EMBL" id="OVA02139.1"/>
    </source>
</evidence>
<keyword evidence="3" id="KW-1185">Reference proteome</keyword>
<proteinExistence type="predicted"/>
<dbReference type="Gene3D" id="1.10.287.720">
    <property type="entry name" value="Pollen allergen ole e 6"/>
    <property type="match status" value="1"/>
</dbReference>
<evidence type="ECO:0000256" key="1">
    <source>
        <dbReference type="SAM" id="SignalP"/>
    </source>
</evidence>
<dbReference type="AlphaFoldDB" id="A0A200PVA4"/>
<organism evidence="2 3">
    <name type="scientific">Macleaya cordata</name>
    <name type="common">Five-seeded plume-poppy</name>
    <name type="synonym">Bocconia cordata</name>
    <dbReference type="NCBI Taxonomy" id="56857"/>
    <lineage>
        <taxon>Eukaryota</taxon>
        <taxon>Viridiplantae</taxon>
        <taxon>Streptophyta</taxon>
        <taxon>Embryophyta</taxon>
        <taxon>Tracheophyta</taxon>
        <taxon>Spermatophyta</taxon>
        <taxon>Magnoliopsida</taxon>
        <taxon>Ranunculales</taxon>
        <taxon>Papaveraceae</taxon>
        <taxon>Papaveroideae</taxon>
        <taxon>Macleaya</taxon>
    </lineage>
</organism>
<keyword evidence="1" id="KW-0732">Signal</keyword>
<reference evidence="2 3" key="1">
    <citation type="journal article" date="2017" name="Mol. Plant">
        <title>The Genome of Medicinal Plant Macleaya cordata Provides New Insights into Benzylisoquinoline Alkaloids Metabolism.</title>
        <authorList>
            <person name="Liu X."/>
            <person name="Liu Y."/>
            <person name="Huang P."/>
            <person name="Ma Y."/>
            <person name="Qing Z."/>
            <person name="Tang Q."/>
            <person name="Cao H."/>
            <person name="Cheng P."/>
            <person name="Zheng Y."/>
            <person name="Yuan Z."/>
            <person name="Zhou Y."/>
            <person name="Liu J."/>
            <person name="Tang Z."/>
            <person name="Zhuo Y."/>
            <person name="Zhang Y."/>
            <person name="Yu L."/>
            <person name="Huang J."/>
            <person name="Yang P."/>
            <person name="Peng Q."/>
            <person name="Zhang J."/>
            <person name="Jiang W."/>
            <person name="Zhang Z."/>
            <person name="Lin K."/>
            <person name="Ro D.K."/>
            <person name="Chen X."/>
            <person name="Xiong X."/>
            <person name="Shang Y."/>
            <person name="Huang S."/>
            <person name="Zeng J."/>
        </authorList>
    </citation>
    <scope>NUCLEOTIDE SEQUENCE [LARGE SCALE GENOMIC DNA]</scope>
    <source>
        <strain evidence="3">cv. BLH2017</strain>
        <tissue evidence="2">Root</tissue>
    </source>
</reference>
<feature type="signal peptide" evidence="1">
    <location>
        <begin position="1"/>
        <end position="29"/>
    </location>
</feature>
<dbReference type="InParanoid" id="A0A200PVA4"/>
<sequence>MANKNSVVMCIVVVVVALVATMKLREVEAADGFDACHGNCTDYCVVDGNDKAFCSLKCDNFCSDHVRVSAGNDQSDKDTDHNDHIVADVLGIPIPAVLEEEAEELRE</sequence>